<sequence>MSKIYDLAVAKLGQVVDFDGMYGGQCADLSTYVVYWATGARITGNAINTVDVNNINAIKAKGMTPQVFMASGGYYPIIPQKGDILVENPNNGGYGHVLIVESATATTVTAIEQNYDGSAQTASAKGVERRTRAYLTPYAILRIPDASTPSPSGQGAGTYKVTASALNVRDYPSTKKGKVVAAYSLGQSVNISEVITSEGIKWGTYTSYSGAKRYISMDYLKK</sequence>
<dbReference type="Pfam" id="PF05257">
    <property type="entry name" value="CHAP"/>
    <property type="match status" value="1"/>
</dbReference>
<protein>
    <recommendedName>
        <fullName evidence="2">N-acetylmuramoyl-L-alanine amidase</fullName>
        <ecNumber evidence="2">3.5.1.28</ecNumber>
    </recommendedName>
</protein>
<proteinExistence type="predicted"/>
<dbReference type="PROSITE" id="PS50911">
    <property type="entry name" value="CHAP"/>
    <property type="match status" value="1"/>
</dbReference>
<dbReference type="Proteomes" id="UP000504756">
    <property type="component" value="Unassembled WGS sequence"/>
</dbReference>
<dbReference type="AlphaFoldDB" id="A0A6L2ZRW3"/>
<evidence type="ECO:0000259" key="3">
    <source>
        <dbReference type="PROSITE" id="PS50911"/>
    </source>
</evidence>
<feature type="domain" description="Peptidase C51" evidence="3">
    <location>
        <begin position="1"/>
        <end position="136"/>
    </location>
</feature>
<gene>
    <name evidence="5" type="ORF">ikelab_00370</name>
</gene>
<dbReference type="GO" id="GO:0008745">
    <property type="term" value="F:N-acetylmuramoyl-L-alanine amidase activity"/>
    <property type="evidence" value="ECO:0007669"/>
    <property type="project" value="UniProtKB-EC"/>
</dbReference>
<dbReference type="InterPro" id="IPR038765">
    <property type="entry name" value="Papain-like_cys_pep_sf"/>
</dbReference>
<accession>A0A6L2ZRW3</accession>
<evidence type="ECO:0000259" key="4">
    <source>
        <dbReference type="PROSITE" id="PS51781"/>
    </source>
</evidence>
<dbReference type="EMBL" id="BLXU01000001">
    <property type="protein sequence ID" value="GFO50762.1"/>
    <property type="molecule type" value="Genomic_DNA"/>
</dbReference>
<comment type="catalytic activity">
    <reaction evidence="1">
        <text>Hydrolyzes the link between N-acetylmuramoyl residues and L-amino acid residues in certain cell-wall glycopeptides.</text>
        <dbReference type="EC" id="3.5.1.28"/>
    </reaction>
</comment>
<evidence type="ECO:0000256" key="1">
    <source>
        <dbReference type="ARBA" id="ARBA00001561"/>
    </source>
</evidence>
<feature type="domain" description="SH3b" evidence="4">
    <location>
        <begin position="156"/>
        <end position="222"/>
    </location>
</feature>
<dbReference type="PROSITE" id="PS51781">
    <property type="entry name" value="SH3B"/>
    <property type="match status" value="1"/>
</dbReference>
<dbReference type="OrthoDB" id="2165138at2"/>
<organism evidence="5 6">
    <name type="scientific">Lactococcus garvieae</name>
    <dbReference type="NCBI Taxonomy" id="1363"/>
    <lineage>
        <taxon>Bacteria</taxon>
        <taxon>Bacillati</taxon>
        <taxon>Bacillota</taxon>
        <taxon>Bacilli</taxon>
        <taxon>Lactobacillales</taxon>
        <taxon>Streptococcaceae</taxon>
        <taxon>Lactococcus</taxon>
    </lineage>
</organism>
<dbReference type="EC" id="3.5.1.28" evidence="2"/>
<evidence type="ECO:0000313" key="6">
    <source>
        <dbReference type="Proteomes" id="UP000504756"/>
    </source>
</evidence>
<dbReference type="Gene3D" id="2.30.30.40">
    <property type="entry name" value="SH3 Domains"/>
    <property type="match status" value="1"/>
</dbReference>
<dbReference type="InterPro" id="IPR003646">
    <property type="entry name" value="SH3-like_bac-type"/>
</dbReference>
<evidence type="ECO:0000313" key="5">
    <source>
        <dbReference type="EMBL" id="GFO50762.1"/>
    </source>
</evidence>
<reference evidence="5 6" key="1">
    <citation type="submission" date="2020-06" db="EMBL/GenBank/DDBJ databases">
        <title>Draft genome sequence of Lactic acid bacteria from Okinawan-style tofu.</title>
        <authorList>
            <person name="Takara I."/>
            <person name="Ikematsu S."/>
        </authorList>
    </citation>
    <scope>NUCLEOTIDE SEQUENCE [LARGE SCALE GENOMIC DNA]</scope>
    <source>
        <strain evidence="6">lg38</strain>
    </source>
</reference>
<evidence type="ECO:0000256" key="2">
    <source>
        <dbReference type="ARBA" id="ARBA00011901"/>
    </source>
</evidence>
<comment type="caution">
    <text evidence="5">The sequence shown here is derived from an EMBL/GenBank/DDBJ whole genome shotgun (WGS) entry which is preliminary data.</text>
</comment>
<dbReference type="SUPFAM" id="SSF54001">
    <property type="entry name" value="Cysteine proteinases"/>
    <property type="match status" value="1"/>
</dbReference>
<dbReference type="RefSeq" id="WP_046401311.1">
    <property type="nucleotide sequence ID" value="NZ_BLXU01000001.1"/>
</dbReference>
<dbReference type="Gene3D" id="3.90.1720.10">
    <property type="entry name" value="endopeptidase domain like (from Nostoc punctiforme)"/>
    <property type="match status" value="1"/>
</dbReference>
<dbReference type="InterPro" id="IPR007921">
    <property type="entry name" value="CHAP_dom"/>
</dbReference>
<name>A0A6L2ZRW3_9LACT</name>